<accession>A0A318HQ49</accession>
<dbReference type="STRING" id="1122991.GCA_000613445_00910"/>
<keyword evidence="2" id="KW-1185">Reference proteome</keyword>
<evidence type="ECO:0000313" key="2">
    <source>
        <dbReference type="Proteomes" id="UP000248314"/>
    </source>
</evidence>
<dbReference type="EMBL" id="QJJX01000035">
    <property type="protein sequence ID" value="PXX19563.1"/>
    <property type="molecule type" value="Genomic_DNA"/>
</dbReference>
<name>A0A318HQ49_9BACT</name>
<protein>
    <submittedName>
        <fullName evidence="1">Uncharacterized protein</fullName>
    </submittedName>
</protein>
<organism evidence="1 2">
    <name type="scientific">Hoylesella shahii DSM 15611 = JCM 12083</name>
    <dbReference type="NCBI Taxonomy" id="1122991"/>
    <lineage>
        <taxon>Bacteria</taxon>
        <taxon>Pseudomonadati</taxon>
        <taxon>Bacteroidota</taxon>
        <taxon>Bacteroidia</taxon>
        <taxon>Bacteroidales</taxon>
        <taxon>Prevotellaceae</taxon>
        <taxon>Hoylesella</taxon>
    </lineage>
</organism>
<reference evidence="1 2" key="1">
    <citation type="submission" date="2018-05" db="EMBL/GenBank/DDBJ databases">
        <title>Genomic Encyclopedia of Type Strains, Phase I: the one thousand microbial genomes (KMG-I) project.</title>
        <authorList>
            <person name="Kyrpides N."/>
        </authorList>
    </citation>
    <scope>NUCLEOTIDE SEQUENCE [LARGE SCALE GENOMIC DNA]</scope>
    <source>
        <strain evidence="1 2">DSM 15611</strain>
    </source>
</reference>
<dbReference type="Proteomes" id="UP000248314">
    <property type="component" value="Unassembled WGS sequence"/>
</dbReference>
<comment type="caution">
    <text evidence="1">The sequence shown here is derived from an EMBL/GenBank/DDBJ whole genome shotgun (WGS) entry which is preliminary data.</text>
</comment>
<dbReference type="AlphaFoldDB" id="A0A318HQ49"/>
<evidence type="ECO:0000313" key="1">
    <source>
        <dbReference type="EMBL" id="PXX19563.1"/>
    </source>
</evidence>
<gene>
    <name evidence="1" type="ORF">EJ73_02345</name>
</gene>
<sequence>MIIANKDDEREDTFCYSLFENALFDKLRMDELVKYVLHNQLDLTEKEILNWIIQGVNRCFAYHKDVNDHYSILNYSTDLEEKWHSFWKIKLLGTLEK</sequence>
<proteinExistence type="predicted"/>